<dbReference type="AlphaFoldDB" id="A0AA40GDK8"/>
<name>A0AA40GDK8_9HYME</name>
<comment type="caution">
    <text evidence="1">The sequence shown here is derived from an EMBL/GenBank/DDBJ whole genome shotgun (WGS) entry which is preliminary data.</text>
</comment>
<gene>
    <name evidence="1" type="ORF">K0M31_000443</name>
</gene>
<protein>
    <submittedName>
        <fullName evidence="1">Uncharacterized protein</fullName>
    </submittedName>
</protein>
<sequence>MRIQPVKWLGVAERVAEKPVAGQSSRAPGLNFNELIFRSEKMAMKRGGKIESDRG</sequence>
<proteinExistence type="predicted"/>
<organism evidence="1 2">
    <name type="scientific">Melipona bicolor</name>
    <dbReference type="NCBI Taxonomy" id="60889"/>
    <lineage>
        <taxon>Eukaryota</taxon>
        <taxon>Metazoa</taxon>
        <taxon>Ecdysozoa</taxon>
        <taxon>Arthropoda</taxon>
        <taxon>Hexapoda</taxon>
        <taxon>Insecta</taxon>
        <taxon>Pterygota</taxon>
        <taxon>Neoptera</taxon>
        <taxon>Endopterygota</taxon>
        <taxon>Hymenoptera</taxon>
        <taxon>Apocrita</taxon>
        <taxon>Aculeata</taxon>
        <taxon>Apoidea</taxon>
        <taxon>Anthophila</taxon>
        <taxon>Apidae</taxon>
        <taxon>Melipona</taxon>
    </lineage>
</organism>
<evidence type="ECO:0000313" key="2">
    <source>
        <dbReference type="Proteomes" id="UP001177670"/>
    </source>
</evidence>
<dbReference type="Proteomes" id="UP001177670">
    <property type="component" value="Unassembled WGS sequence"/>
</dbReference>
<evidence type="ECO:0000313" key="1">
    <source>
        <dbReference type="EMBL" id="KAK1135871.1"/>
    </source>
</evidence>
<dbReference type="EMBL" id="JAHYIQ010000001">
    <property type="protein sequence ID" value="KAK1135871.1"/>
    <property type="molecule type" value="Genomic_DNA"/>
</dbReference>
<keyword evidence="2" id="KW-1185">Reference proteome</keyword>
<accession>A0AA40GDK8</accession>
<reference evidence="1" key="1">
    <citation type="submission" date="2021-10" db="EMBL/GenBank/DDBJ databases">
        <title>Melipona bicolor Genome sequencing and assembly.</title>
        <authorList>
            <person name="Araujo N.S."/>
            <person name="Arias M.C."/>
        </authorList>
    </citation>
    <scope>NUCLEOTIDE SEQUENCE</scope>
    <source>
        <strain evidence="1">USP_2M_L1-L4_2017</strain>
        <tissue evidence="1">Whole body</tissue>
    </source>
</reference>